<keyword evidence="2" id="KW-1185">Reference proteome</keyword>
<evidence type="ECO:0000313" key="2">
    <source>
        <dbReference type="Proteomes" id="UP000050417"/>
    </source>
</evidence>
<sequence>MFLLKGFHLVFKIFKNALLLLVIATILFIAYRGNLPMSVPQAPQGITYFEFMADRIDAAKTVKPSQCGWGMMLSLAALGPIYSVVYTTVAVNPDSALAKGTAPDPDIARDVAGAAWYQIPDIWWKTVERLSWTMLGKPAAYGCQFRPVQIAEHTN</sequence>
<dbReference type="RefSeq" id="WP_075061410.1">
    <property type="nucleotide sequence ID" value="NZ_LGCL01000012.1"/>
</dbReference>
<dbReference type="Proteomes" id="UP000050417">
    <property type="component" value="Unassembled WGS sequence"/>
</dbReference>
<organism evidence="1 2">
    <name type="scientific">Ornatilinea apprima</name>
    <dbReference type="NCBI Taxonomy" id="1134406"/>
    <lineage>
        <taxon>Bacteria</taxon>
        <taxon>Bacillati</taxon>
        <taxon>Chloroflexota</taxon>
        <taxon>Anaerolineae</taxon>
        <taxon>Anaerolineales</taxon>
        <taxon>Anaerolineaceae</taxon>
        <taxon>Ornatilinea</taxon>
    </lineage>
</organism>
<reference evidence="1 2" key="1">
    <citation type="submission" date="2015-07" db="EMBL/GenBank/DDBJ databases">
        <title>Genome sequence of Ornatilinea apprima DSM 23815.</title>
        <authorList>
            <person name="Hemp J."/>
            <person name="Ward L.M."/>
            <person name="Pace L.A."/>
            <person name="Fischer W.W."/>
        </authorList>
    </citation>
    <scope>NUCLEOTIDE SEQUENCE [LARGE SCALE GENOMIC DNA]</scope>
    <source>
        <strain evidence="1 2">P3M-1</strain>
    </source>
</reference>
<proteinExistence type="predicted"/>
<evidence type="ECO:0000313" key="1">
    <source>
        <dbReference type="EMBL" id="KPL79431.1"/>
    </source>
</evidence>
<protein>
    <submittedName>
        <fullName evidence="1">Uncharacterized protein</fullName>
    </submittedName>
</protein>
<dbReference type="AlphaFoldDB" id="A0A0P6XHW9"/>
<name>A0A0P6XHW9_9CHLR</name>
<dbReference type="EMBL" id="LGCL01000012">
    <property type="protein sequence ID" value="KPL79431.1"/>
    <property type="molecule type" value="Genomic_DNA"/>
</dbReference>
<comment type="caution">
    <text evidence="1">The sequence shown here is derived from an EMBL/GenBank/DDBJ whole genome shotgun (WGS) entry which is preliminary data.</text>
</comment>
<dbReference type="OrthoDB" id="165670at2"/>
<accession>A0A0P6XHW9</accession>
<gene>
    <name evidence="1" type="ORF">ADN00_02640</name>
</gene>
<dbReference type="STRING" id="1134406.ADN00_02640"/>